<dbReference type="PIRSF" id="PIRSF002070">
    <property type="entry name" value="SSB"/>
    <property type="match status" value="1"/>
</dbReference>
<evidence type="ECO:0000256" key="1">
    <source>
        <dbReference type="ARBA" id="ARBA00023125"/>
    </source>
</evidence>
<dbReference type="STRING" id="1302690.BUE76_15915"/>
<dbReference type="AlphaFoldDB" id="A0A1M5I912"/>
<protein>
    <recommendedName>
        <fullName evidence="2 3">Single-stranded DNA-binding protein</fullName>
    </recommendedName>
</protein>
<dbReference type="Gene3D" id="2.40.50.140">
    <property type="entry name" value="Nucleic acid-binding proteins"/>
    <property type="match status" value="1"/>
</dbReference>
<proteinExistence type="predicted"/>
<dbReference type="Proteomes" id="UP000184368">
    <property type="component" value="Unassembled WGS sequence"/>
</dbReference>
<keyword evidence="1 2" id="KW-0238">DNA-binding</keyword>
<organism evidence="5 6">
    <name type="scientific">Cnuella takakiae</name>
    <dbReference type="NCBI Taxonomy" id="1302690"/>
    <lineage>
        <taxon>Bacteria</taxon>
        <taxon>Pseudomonadati</taxon>
        <taxon>Bacteroidota</taxon>
        <taxon>Chitinophagia</taxon>
        <taxon>Chitinophagales</taxon>
        <taxon>Chitinophagaceae</taxon>
        <taxon>Cnuella</taxon>
    </lineage>
</organism>
<dbReference type="InterPro" id="IPR011344">
    <property type="entry name" value="ssDNA-bd"/>
</dbReference>
<evidence type="ECO:0000256" key="2">
    <source>
        <dbReference type="PIRNR" id="PIRNR002070"/>
    </source>
</evidence>
<dbReference type="PANTHER" id="PTHR10302">
    <property type="entry name" value="SINGLE-STRANDED DNA-BINDING PROTEIN"/>
    <property type="match status" value="1"/>
</dbReference>
<dbReference type="RefSeq" id="WP_073047872.1">
    <property type="nucleotide sequence ID" value="NZ_FQUO01000022.1"/>
</dbReference>
<dbReference type="PROSITE" id="PS50935">
    <property type="entry name" value="SSB"/>
    <property type="match status" value="1"/>
</dbReference>
<reference evidence="5 6" key="1">
    <citation type="submission" date="2016-11" db="EMBL/GenBank/DDBJ databases">
        <authorList>
            <person name="Jaros S."/>
            <person name="Januszkiewicz K."/>
            <person name="Wedrychowicz H."/>
        </authorList>
    </citation>
    <scope>NUCLEOTIDE SEQUENCE [LARGE SCALE GENOMIC DNA]</scope>
    <source>
        <strain evidence="5 6">DSM 26897</strain>
    </source>
</reference>
<dbReference type="Pfam" id="PF00436">
    <property type="entry name" value="SSB"/>
    <property type="match status" value="1"/>
</dbReference>
<dbReference type="InterPro" id="IPR000424">
    <property type="entry name" value="Primosome_PriB/ssb"/>
</dbReference>
<dbReference type="GO" id="GO:0006260">
    <property type="term" value="P:DNA replication"/>
    <property type="evidence" value="ECO:0007669"/>
    <property type="project" value="InterPro"/>
</dbReference>
<dbReference type="CDD" id="cd04496">
    <property type="entry name" value="SSB_OBF"/>
    <property type="match status" value="1"/>
</dbReference>
<evidence type="ECO:0000256" key="4">
    <source>
        <dbReference type="SAM" id="MobiDB-lite"/>
    </source>
</evidence>
<sequence length="151" mass="16356">MIKMQVIGRLGKDCMVNTVNGKNVINFTVAHSEKYKDSQGNNQERTTWVDCAYWTDRTAVAPYLTKGTQVYVEGAPEVRTFTRNDGTSGATLTMRVRDVQLLGGRDSNSVGGGGSNNYGQQDNGNQGGYNNNRNEAPASSGIGEPVDDLPF</sequence>
<evidence type="ECO:0000313" key="5">
    <source>
        <dbReference type="EMBL" id="SHG24283.1"/>
    </source>
</evidence>
<evidence type="ECO:0000313" key="6">
    <source>
        <dbReference type="Proteomes" id="UP000184368"/>
    </source>
</evidence>
<dbReference type="InterPro" id="IPR012340">
    <property type="entry name" value="NA-bd_OB-fold"/>
</dbReference>
<dbReference type="NCBIfam" id="TIGR00621">
    <property type="entry name" value="ssb"/>
    <property type="match status" value="1"/>
</dbReference>
<dbReference type="GO" id="GO:0009295">
    <property type="term" value="C:nucleoid"/>
    <property type="evidence" value="ECO:0007669"/>
    <property type="project" value="TreeGrafter"/>
</dbReference>
<gene>
    <name evidence="5" type="ORF">SAMN05444008_12238</name>
</gene>
<dbReference type="OrthoDB" id="957856at2"/>
<dbReference type="EMBL" id="FQUO01000022">
    <property type="protein sequence ID" value="SHG24283.1"/>
    <property type="molecule type" value="Genomic_DNA"/>
</dbReference>
<dbReference type="SUPFAM" id="SSF50249">
    <property type="entry name" value="Nucleic acid-binding proteins"/>
    <property type="match status" value="1"/>
</dbReference>
<keyword evidence="6" id="KW-1185">Reference proteome</keyword>
<feature type="compositionally biased region" description="Low complexity" evidence="4">
    <location>
        <begin position="117"/>
        <end position="134"/>
    </location>
</feature>
<dbReference type="GO" id="GO:0003697">
    <property type="term" value="F:single-stranded DNA binding"/>
    <property type="evidence" value="ECO:0007669"/>
    <property type="project" value="InterPro"/>
</dbReference>
<name>A0A1M5I912_9BACT</name>
<accession>A0A1M5I912</accession>
<feature type="region of interest" description="Disordered" evidence="4">
    <location>
        <begin position="102"/>
        <end position="151"/>
    </location>
</feature>
<dbReference type="PANTHER" id="PTHR10302:SF0">
    <property type="entry name" value="SINGLE-STRANDED DNA-BINDING PROTEIN, MITOCHONDRIAL"/>
    <property type="match status" value="1"/>
</dbReference>
<evidence type="ECO:0000256" key="3">
    <source>
        <dbReference type="RuleBase" id="RU000524"/>
    </source>
</evidence>